<dbReference type="AlphaFoldDB" id="A0A7X0S9I2"/>
<feature type="transmembrane region" description="Helical" evidence="8">
    <location>
        <begin position="318"/>
        <end position="343"/>
    </location>
</feature>
<feature type="transmembrane region" description="Helical" evidence="8">
    <location>
        <begin position="280"/>
        <end position="297"/>
    </location>
</feature>
<dbReference type="PRINTS" id="PR01806">
    <property type="entry name" value="VIRFACTRMVIN"/>
</dbReference>
<dbReference type="InterPro" id="IPR004268">
    <property type="entry name" value="MurJ"/>
</dbReference>
<feature type="transmembrane region" description="Helical" evidence="8">
    <location>
        <begin position="236"/>
        <end position="260"/>
    </location>
</feature>
<dbReference type="GO" id="GO:0071555">
    <property type="term" value="P:cell wall organization"/>
    <property type="evidence" value="ECO:0007669"/>
    <property type="project" value="UniProtKB-UniRule"/>
</dbReference>
<feature type="transmembrane region" description="Helical" evidence="8">
    <location>
        <begin position="484"/>
        <end position="502"/>
    </location>
</feature>
<evidence type="ECO:0000256" key="8">
    <source>
        <dbReference type="HAMAP-Rule" id="MF_02078"/>
    </source>
</evidence>
<feature type="transmembrane region" description="Helical" evidence="8">
    <location>
        <begin position="363"/>
        <end position="381"/>
    </location>
</feature>
<keyword evidence="2 8" id="KW-1003">Cell membrane</keyword>
<evidence type="ECO:0000256" key="3">
    <source>
        <dbReference type="ARBA" id="ARBA00022692"/>
    </source>
</evidence>
<accession>A0A7X0S9I2</accession>
<evidence type="ECO:0000256" key="6">
    <source>
        <dbReference type="ARBA" id="ARBA00022989"/>
    </source>
</evidence>
<comment type="similarity">
    <text evidence="8 9">Belongs to the MurJ/MviN family.</text>
</comment>
<feature type="transmembrane region" description="Helical" evidence="8">
    <location>
        <begin position="66"/>
        <end position="84"/>
    </location>
</feature>
<feature type="transmembrane region" description="Helical" evidence="8">
    <location>
        <begin position="22"/>
        <end position="46"/>
    </location>
</feature>
<keyword evidence="6 8" id="KW-1133">Transmembrane helix</keyword>
<comment type="function">
    <text evidence="8 9">Involved in peptidoglycan biosynthesis. Transports lipid-linked peptidoglycan precursors from the inner to the outer leaflet of the cytoplasmic membrane.</text>
</comment>
<dbReference type="NCBIfam" id="TIGR01695">
    <property type="entry name" value="murJ_mviN"/>
    <property type="match status" value="1"/>
</dbReference>
<dbReference type="Proteomes" id="UP000585258">
    <property type="component" value="Unassembled WGS sequence"/>
</dbReference>
<dbReference type="GO" id="GO:0009252">
    <property type="term" value="P:peptidoglycan biosynthetic process"/>
    <property type="evidence" value="ECO:0007669"/>
    <property type="project" value="UniProtKB-UniRule"/>
</dbReference>
<evidence type="ECO:0000256" key="2">
    <source>
        <dbReference type="ARBA" id="ARBA00022475"/>
    </source>
</evidence>
<comment type="pathway">
    <text evidence="8">Cell wall biogenesis; peptidoglycan biosynthesis.</text>
</comment>
<dbReference type="InterPro" id="IPR051050">
    <property type="entry name" value="Lipid_II_flippase_MurJ/MviN"/>
</dbReference>
<evidence type="ECO:0000313" key="11">
    <source>
        <dbReference type="Proteomes" id="UP000585258"/>
    </source>
</evidence>
<feature type="transmembrane region" description="Helical" evidence="8">
    <location>
        <begin position="168"/>
        <end position="189"/>
    </location>
</feature>
<keyword evidence="8 9" id="KW-0961">Cell wall biogenesis/degradation</keyword>
<feature type="transmembrane region" description="Helical" evidence="8">
    <location>
        <begin position="195"/>
        <end position="215"/>
    </location>
</feature>
<keyword evidence="5 8" id="KW-0573">Peptidoglycan synthesis</keyword>
<evidence type="ECO:0000313" key="10">
    <source>
        <dbReference type="EMBL" id="MBB6713541.1"/>
    </source>
</evidence>
<feature type="transmembrane region" description="Helical" evidence="8">
    <location>
        <begin position="96"/>
        <end position="124"/>
    </location>
</feature>
<organism evidence="10 11">
    <name type="scientific">Clostridium gasigenes</name>
    <dbReference type="NCBI Taxonomy" id="94869"/>
    <lineage>
        <taxon>Bacteria</taxon>
        <taxon>Bacillati</taxon>
        <taxon>Bacillota</taxon>
        <taxon>Clostridia</taxon>
        <taxon>Eubacteriales</taxon>
        <taxon>Clostridiaceae</taxon>
        <taxon>Clostridium</taxon>
    </lineage>
</organism>
<comment type="subcellular location">
    <subcellularLocation>
        <location evidence="1 8">Cell membrane</location>
        <topology evidence="1 8">Multi-pass membrane protein</topology>
    </subcellularLocation>
</comment>
<keyword evidence="8 9" id="KW-0813">Transport</keyword>
<evidence type="ECO:0000256" key="9">
    <source>
        <dbReference type="PIRNR" id="PIRNR002869"/>
    </source>
</evidence>
<dbReference type="HAMAP" id="MF_02078">
    <property type="entry name" value="MurJ_MviN"/>
    <property type="match status" value="1"/>
</dbReference>
<keyword evidence="7 8" id="KW-0472">Membrane</keyword>
<reference evidence="10 11" key="1">
    <citation type="submission" date="2020-08" db="EMBL/GenBank/DDBJ databases">
        <title>Clostridia isolated from Swiss meat.</title>
        <authorList>
            <person name="Wambui J."/>
            <person name="Stevens M.J.A."/>
            <person name="Stephan R."/>
        </authorList>
    </citation>
    <scope>NUCLEOTIDE SEQUENCE [LARGE SCALE GENOMIC DNA]</scope>
    <source>
        <strain evidence="10 11">CM001</strain>
    </source>
</reference>
<evidence type="ECO:0000256" key="5">
    <source>
        <dbReference type="ARBA" id="ARBA00022984"/>
    </source>
</evidence>
<dbReference type="EMBL" id="JACKWY010000001">
    <property type="protein sequence ID" value="MBB6713541.1"/>
    <property type="molecule type" value="Genomic_DNA"/>
</dbReference>
<sequence>MEDIGYCNQLIYMIKVKNVAKYSLMISLILVLSKLIGTVREIVIASQYGATDIADIFKVSTNIPNIFYLVIASALSVSFIPVFADIKNDKEKANRFFNNILNIIIIICIICTLIGIVFSMPIVQKMAGGKSPEILMEMSNYTKIVMPTVIFLAISGLYTGYLQSYGIFLQPALTGIVSSLVIIIAVVIFSDYGVGVAVIAFFLSAVAQVVMQRPFMKGYKYKFVLDFKDEHVRKMIRLAIPILIATAASQINVFVATNYASRFAEGSIAIVDYATKISTLINQAFIVSITTVFYPIMTERFADNKLDDFKDTFKKATNIISIVVLPMAVGLFILADPVIALVFQSDKFDAYAVSRTSSYLKVLVFSTIGFSFIDIFSKAFYAMKNTFIPMINGLLQMILNVIFIVVLTPIFKYNGLGIATTLTVIIVGGVTLIQLKYKIKDLPVKEIVTTNIKGVISSIIMGIGVYYTYILIGNRFASITRITSFIKIIIPAIVGVIIYAIMLKVLKVKEFEDVINSRSLK</sequence>
<feature type="transmembrane region" description="Helical" evidence="8">
    <location>
        <begin position="455"/>
        <end position="472"/>
    </location>
</feature>
<feature type="transmembrane region" description="Helical" evidence="8">
    <location>
        <begin position="417"/>
        <end position="435"/>
    </location>
</feature>
<dbReference type="Pfam" id="PF03023">
    <property type="entry name" value="MurJ"/>
    <property type="match status" value="1"/>
</dbReference>
<comment type="caution">
    <text evidence="10">The sequence shown here is derived from an EMBL/GenBank/DDBJ whole genome shotgun (WGS) entry which is preliminary data.</text>
</comment>
<dbReference type="GO" id="GO:0008360">
    <property type="term" value="P:regulation of cell shape"/>
    <property type="evidence" value="ECO:0007669"/>
    <property type="project" value="UniProtKB-UniRule"/>
</dbReference>
<evidence type="ECO:0000256" key="4">
    <source>
        <dbReference type="ARBA" id="ARBA00022960"/>
    </source>
</evidence>
<dbReference type="GO" id="GO:0034204">
    <property type="term" value="P:lipid translocation"/>
    <property type="evidence" value="ECO:0007669"/>
    <property type="project" value="TreeGrafter"/>
</dbReference>
<feature type="transmembrane region" description="Helical" evidence="8">
    <location>
        <begin position="144"/>
        <end position="161"/>
    </location>
</feature>
<dbReference type="CDD" id="cd13123">
    <property type="entry name" value="MATE_MurJ_like"/>
    <property type="match status" value="1"/>
</dbReference>
<name>A0A7X0S9I2_9CLOT</name>
<dbReference type="PANTHER" id="PTHR47019:SF1">
    <property type="entry name" value="LIPID II FLIPPASE MURJ"/>
    <property type="match status" value="1"/>
</dbReference>
<keyword evidence="4 8" id="KW-0133">Cell shape</keyword>
<feature type="transmembrane region" description="Helical" evidence="8">
    <location>
        <begin position="393"/>
        <end position="411"/>
    </location>
</feature>
<dbReference type="UniPathway" id="UPA00219"/>
<keyword evidence="3 8" id="KW-0812">Transmembrane</keyword>
<gene>
    <name evidence="8 10" type="primary">murJ</name>
    <name evidence="10" type="ORF">H7E68_02175</name>
</gene>
<dbReference type="PANTHER" id="PTHR47019">
    <property type="entry name" value="LIPID II FLIPPASE MURJ"/>
    <property type="match status" value="1"/>
</dbReference>
<evidence type="ECO:0000256" key="1">
    <source>
        <dbReference type="ARBA" id="ARBA00004651"/>
    </source>
</evidence>
<proteinExistence type="inferred from homology"/>
<dbReference type="GO" id="GO:0015648">
    <property type="term" value="F:lipid-linked peptidoglycan transporter activity"/>
    <property type="evidence" value="ECO:0007669"/>
    <property type="project" value="UniProtKB-UniRule"/>
</dbReference>
<protein>
    <recommendedName>
        <fullName evidence="8">Probable lipid II flippase MurJ</fullName>
    </recommendedName>
</protein>
<dbReference type="GO" id="GO:0005886">
    <property type="term" value="C:plasma membrane"/>
    <property type="evidence" value="ECO:0007669"/>
    <property type="project" value="UniProtKB-SubCell"/>
</dbReference>
<evidence type="ECO:0000256" key="7">
    <source>
        <dbReference type="ARBA" id="ARBA00023136"/>
    </source>
</evidence>
<dbReference type="PIRSF" id="PIRSF002869">
    <property type="entry name" value="MviN"/>
    <property type="match status" value="1"/>
</dbReference>